<dbReference type="Proteomes" id="UP001367676">
    <property type="component" value="Unassembled WGS sequence"/>
</dbReference>
<name>A0AAN9TU68_9HEMI</name>
<comment type="caution">
    <text evidence="2">The sequence shown here is derived from an EMBL/GenBank/DDBJ whole genome shotgun (WGS) entry which is preliminary data.</text>
</comment>
<organism evidence="2 3">
    <name type="scientific">Parthenolecanium corni</name>
    <dbReference type="NCBI Taxonomy" id="536013"/>
    <lineage>
        <taxon>Eukaryota</taxon>
        <taxon>Metazoa</taxon>
        <taxon>Ecdysozoa</taxon>
        <taxon>Arthropoda</taxon>
        <taxon>Hexapoda</taxon>
        <taxon>Insecta</taxon>
        <taxon>Pterygota</taxon>
        <taxon>Neoptera</taxon>
        <taxon>Paraneoptera</taxon>
        <taxon>Hemiptera</taxon>
        <taxon>Sternorrhyncha</taxon>
        <taxon>Coccoidea</taxon>
        <taxon>Coccidae</taxon>
        <taxon>Parthenolecanium</taxon>
    </lineage>
</organism>
<proteinExistence type="predicted"/>
<gene>
    <name evidence="2" type="ORF">V9T40_006789</name>
</gene>
<reference evidence="2 3" key="1">
    <citation type="submission" date="2024-03" db="EMBL/GenBank/DDBJ databases">
        <title>Adaptation during the transition from Ophiocordyceps entomopathogen to insect associate is accompanied by gene loss and intensified selection.</title>
        <authorList>
            <person name="Ward C.M."/>
            <person name="Onetto C.A."/>
            <person name="Borneman A.R."/>
        </authorList>
    </citation>
    <scope>NUCLEOTIDE SEQUENCE [LARGE SCALE GENOMIC DNA]</scope>
    <source>
        <strain evidence="2">AWRI1</strain>
        <tissue evidence="2">Single Adult Female</tissue>
    </source>
</reference>
<accession>A0AAN9TU68</accession>
<evidence type="ECO:0000313" key="3">
    <source>
        <dbReference type="Proteomes" id="UP001367676"/>
    </source>
</evidence>
<keyword evidence="3" id="KW-1185">Reference proteome</keyword>
<evidence type="ECO:0000313" key="2">
    <source>
        <dbReference type="EMBL" id="KAK7602815.1"/>
    </source>
</evidence>
<feature type="compositionally biased region" description="Polar residues" evidence="1">
    <location>
        <begin position="54"/>
        <end position="84"/>
    </location>
</feature>
<dbReference type="EMBL" id="JBBCAQ010000007">
    <property type="protein sequence ID" value="KAK7602815.1"/>
    <property type="molecule type" value="Genomic_DNA"/>
</dbReference>
<feature type="region of interest" description="Disordered" evidence="1">
    <location>
        <begin position="46"/>
        <end position="89"/>
    </location>
</feature>
<sequence length="104" mass="11597">MVAQIQGMGGKLRRGRVQVHLFKIAPQEIMKKKTFLEESFLNSYLNKAEPGGSDENNQNTFSSDDENNQNTWGIGVADNQNPGGSNYVDDVYDGGFGQDIFRSY</sequence>
<protein>
    <submittedName>
        <fullName evidence="2">Uncharacterized protein</fullName>
    </submittedName>
</protein>
<evidence type="ECO:0000256" key="1">
    <source>
        <dbReference type="SAM" id="MobiDB-lite"/>
    </source>
</evidence>
<dbReference type="AlphaFoldDB" id="A0AAN9TU68"/>